<proteinExistence type="predicted"/>
<organism evidence="2 3">
    <name type="scientific">Lentzea flava</name>
    <dbReference type="NCBI Taxonomy" id="103732"/>
    <lineage>
        <taxon>Bacteria</taxon>
        <taxon>Bacillati</taxon>
        <taxon>Actinomycetota</taxon>
        <taxon>Actinomycetes</taxon>
        <taxon>Pseudonocardiales</taxon>
        <taxon>Pseudonocardiaceae</taxon>
        <taxon>Lentzea</taxon>
    </lineage>
</organism>
<comment type="caution">
    <text evidence="2">The sequence shown here is derived from an EMBL/GenBank/DDBJ whole genome shotgun (WGS) entry which is preliminary data.</text>
</comment>
<dbReference type="Proteomes" id="UP000649573">
    <property type="component" value="Unassembled WGS sequence"/>
</dbReference>
<protein>
    <submittedName>
        <fullName evidence="2">Uncharacterized protein</fullName>
    </submittedName>
</protein>
<keyword evidence="3" id="KW-1185">Reference proteome</keyword>
<feature type="compositionally biased region" description="Basic and acidic residues" evidence="1">
    <location>
        <begin position="85"/>
        <end position="94"/>
    </location>
</feature>
<name>A0ABQ2V745_9PSEU</name>
<evidence type="ECO:0000313" key="2">
    <source>
        <dbReference type="EMBL" id="GGU67047.1"/>
    </source>
</evidence>
<dbReference type="RefSeq" id="WP_189257907.1">
    <property type="nucleotide sequence ID" value="NZ_BMRE01000042.1"/>
</dbReference>
<gene>
    <name evidence="2" type="ORF">GCM10010178_68550</name>
</gene>
<sequence>MGAPAVCATAAPRESRQRQPRRRRRGIPNIGHADEDFAVAVGGNGHGARGSDEIGRLASTVVLGKPWDCPIPQDVFAPLAASPDADDRGERPDFLKPPFGLC</sequence>
<evidence type="ECO:0000256" key="1">
    <source>
        <dbReference type="SAM" id="MobiDB-lite"/>
    </source>
</evidence>
<accession>A0ABQ2V745</accession>
<feature type="region of interest" description="Disordered" evidence="1">
    <location>
        <begin position="78"/>
        <end position="102"/>
    </location>
</feature>
<feature type="region of interest" description="Disordered" evidence="1">
    <location>
        <begin position="1"/>
        <end position="32"/>
    </location>
</feature>
<dbReference type="EMBL" id="BMRE01000042">
    <property type="protein sequence ID" value="GGU67047.1"/>
    <property type="molecule type" value="Genomic_DNA"/>
</dbReference>
<reference evidence="3" key="1">
    <citation type="journal article" date="2019" name="Int. J. Syst. Evol. Microbiol.">
        <title>The Global Catalogue of Microorganisms (GCM) 10K type strain sequencing project: providing services to taxonomists for standard genome sequencing and annotation.</title>
        <authorList>
            <consortium name="The Broad Institute Genomics Platform"/>
            <consortium name="The Broad Institute Genome Sequencing Center for Infectious Disease"/>
            <person name="Wu L."/>
            <person name="Ma J."/>
        </authorList>
    </citation>
    <scope>NUCLEOTIDE SEQUENCE [LARGE SCALE GENOMIC DNA]</scope>
    <source>
        <strain evidence="3">JCM 3296</strain>
    </source>
</reference>
<evidence type="ECO:0000313" key="3">
    <source>
        <dbReference type="Proteomes" id="UP000649573"/>
    </source>
</evidence>